<protein>
    <submittedName>
        <fullName evidence="3">DUF397 domain-containing protein</fullName>
    </submittedName>
</protein>
<dbReference type="Proteomes" id="UP001291653">
    <property type="component" value="Unassembled WGS sequence"/>
</dbReference>
<evidence type="ECO:0000313" key="4">
    <source>
        <dbReference type="Proteomes" id="UP001291653"/>
    </source>
</evidence>
<reference evidence="3 4" key="1">
    <citation type="submission" date="2022-10" db="EMBL/GenBank/DDBJ databases">
        <title>Draft genome sequence of Streptomyces sp. YSPA8.</title>
        <authorList>
            <person name="Moriuchi R."/>
            <person name="Dohra H."/>
            <person name="Yamamura H."/>
            <person name="Kodani S."/>
        </authorList>
    </citation>
    <scope>NUCLEOTIDE SEQUENCE [LARGE SCALE GENOMIC DNA]</scope>
    <source>
        <strain evidence="3 4">YSPA8</strain>
    </source>
</reference>
<organism evidence="3 4">
    <name type="scientific">Streptomyces yaizuensis</name>
    <dbReference type="NCBI Taxonomy" id="2989713"/>
    <lineage>
        <taxon>Bacteria</taxon>
        <taxon>Bacillati</taxon>
        <taxon>Actinomycetota</taxon>
        <taxon>Actinomycetes</taxon>
        <taxon>Kitasatosporales</taxon>
        <taxon>Streptomycetaceae</taxon>
        <taxon>Streptomyces</taxon>
    </lineage>
</organism>
<evidence type="ECO:0000256" key="1">
    <source>
        <dbReference type="SAM" id="MobiDB-lite"/>
    </source>
</evidence>
<dbReference type="EMBL" id="BSBI01000011">
    <property type="protein sequence ID" value="GLF97651.1"/>
    <property type="molecule type" value="Genomic_DNA"/>
</dbReference>
<dbReference type="Pfam" id="PF04149">
    <property type="entry name" value="DUF397"/>
    <property type="match status" value="1"/>
</dbReference>
<evidence type="ECO:0000313" key="3">
    <source>
        <dbReference type="EMBL" id="GLF97651.1"/>
    </source>
</evidence>
<proteinExistence type="predicted"/>
<dbReference type="InterPro" id="IPR007278">
    <property type="entry name" value="DUF397"/>
</dbReference>
<keyword evidence="4" id="KW-1185">Reference proteome</keyword>
<gene>
    <name evidence="3" type="ORF">SYYSPA8_25160</name>
</gene>
<feature type="domain" description="DUF397" evidence="2">
    <location>
        <begin position="29"/>
        <end position="80"/>
    </location>
</feature>
<accession>A0ABQ5P4X6</accession>
<dbReference type="RefSeq" id="WP_407706077.1">
    <property type="nucleotide sequence ID" value="NZ_BSBI01000011.1"/>
</dbReference>
<comment type="caution">
    <text evidence="3">The sequence shown here is derived from an EMBL/GenBank/DDBJ whole genome shotgun (WGS) entry which is preliminary data.</text>
</comment>
<sequence>MNGTQVGFQCGDNDTAGGIPGPGAVAGGVWRKSSHSASGAGQCVEVAALPRTVRVRDSKNTGGPVFGVNPRAWASFVAYAAGRTD</sequence>
<feature type="region of interest" description="Disordered" evidence="1">
    <location>
        <begin position="1"/>
        <end position="39"/>
    </location>
</feature>
<name>A0ABQ5P4X6_9ACTN</name>
<evidence type="ECO:0000259" key="2">
    <source>
        <dbReference type="Pfam" id="PF04149"/>
    </source>
</evidence>